<keyword evidence="4" id="KW-1185">Reference proteome</keyword>
<dbReference type="eggNOG" id="COG1452">
    <property type="taxonomic scope" value="Bacteria"/>
</dbReference>
<feature type="chain" id="PRO_5009024614" description="LPS-assembly protein LptD" evidence="1">
    <location>
        <begin position="20"/>
        <end position="718"/>
    </location>
</feature>
<organism evidence="3 4">
    <name type="scientific">Roseivivax isoporae LMG 25204</name>
    <dbReference type="NCBI Taxonomy" id="1449351"/>
    <lineage>
        <taxon>Bacteria</taxon>
        <taxon>Pseudomonadati</taxon>
        <taxon>Pseudomonadota</taxon>
        <taxon>Alphaproteobacteria</taxon>
        <taxon>Rhodobacterales</taxon>
        <taxon>Roseobacteraceae</taxon>
        <taxon>Roseivivax</taxon>
    </lineage>
</organism>
<keyword evidence="1" id="KW-0472">Membrane</keyword>
<feature type="signal peptide" evidence="1">
    <location>
        <begin position="1"/>
        <end position="19"/>
    </location>
</feature>
<dbReference type="OrthoDB" id="9760225at2"/>
<dbReference type="PATRIC" id="fig|1449351.3.peg.344"/>
<dbReference type="GO" id="GO:0043165">
    <property type="term" value="P:Gram-negative-bacterium-type cell outer membrane assembly"/>
    <property type="evidence" value="ECO:0007669"/>
    <property type="project" value="UniProtKB-UniRule"/>
</dbReference>
<feature type="domain" description="LptD C-terminal" evidence="2">
    <location>
        <begin position="271"/>
        <end position="642"/>
    </location>
</feature>
<name>X7FCQ4_9RHOB</name>
<evidence type="ECO:0000256" key="1">
    <source>
        <dbReference type="HAMAP-Rule" id="MF_01411"/>
    </source>
</evidence>
<evidence type="ECO:0000313" key="4">
    <source>
        <dbReference type="Proteomes" id="UP000023430"/>
    </source>
</evidence>
<sequence length="718" mass="80004" precursor="true">MIRAALLSCLLLAPAALRAQEAATETPALLVADRVSIEGRSRLVAEGNVEALHEGNRLEATRVVYDQEAGALTIEGPVRLIDPEGSVLVADSADLDSDFENGLLRGARLVLDEQLQLASVEARRVNGRYTALEKVAVTSCQVCGRNEVPLWQIRASRVVHDEAEQQIYFDNAQFRVLDVPIAYLPRLRVPDPTLTRARGFLTPTFRTSTLLGFGIKVPYFVPVGDHQDFTFTPYVSPVTRTLETRYRRAFRYGSIEVNTAVSQDTLIDDETRAYLFAEGEFDLPRRFKLSFDIETTSDEAYLNDYDYSSKDRLDSAIALTRATPDSFFLAELIHYQTLRDSERDSTQPTIILHSSYERRYFPDLIGGELRVGTIAHGHYRYSDRDTDGNDDDDIVDGRDVARVTADASWRRRFTLAGGIRAGVLAQLWADRFEVRQDATSSESESQLTPGLSAELRWPWTRTGFGGSRTLIEPVLQTAWVGGERFDNPNDESTRAEFDEGNLLSLSRFPAADRRERGRVTAAGLRWLYDNPTGWSAGLTVGRLWREEEDDAFTRTSGLDDRNSDVLIAGHFATFDGFALTARGLLEPDGSAFSKAEASALWQNDRIALEASYLLLGQDPDEDRDGSVSEWSFDGAYVFNDTWSGDAYGRYDLSDNRFARAGLGLTYENECVGVNFSVSRRFASSTNLEPSTDFGLTVALKGFSTGGSAKERRRTCSSF</sequence>
<comment type="subunit">
    <text evidence="1">Component of the lipopolysaccharide transport and assembly complex.</text>
</comment>
<evidence type="ECO:0000259" key="2">
    <source>
        <dbReference type="Pfam" id="PF04453"/>
    </source>
</evidence>
<dbReference type="GO" id="GO:0009279">
    <property type="term" value="C:cell outer membrane"/>
    <property type="evidence" value="ECO:0007669"/>
    <property type="project" value="UniProtKB-SubCell"/>
</dbReference>
<gene>
    <name evidence="1" type="primary">lptD</name>
    <name evidence="3" type="ORF">RISW2_07720</name>
</gene>
<comment type="function">
    <text evidence="1">Involved in the assembly of lipopolysaccharide (LPS) at the surface of the outer membrane.</text>
</comment>
<dbReference type="HAMAP" id="MF_01411">
    <property type="entry name" value="LPS_assembly_LptD"/>
    <property type="match status" value="1"/>
</dbReference>
<accession>X7FCQ4</accession>
<protein>
    <recommendedName>
        <fullName evidence="1">LPS-assembly protein LptD</fullName>
    </recommendedName>
</protein>
<dbReference type="GO" id="GO:1990351">
    <property type="term" value="C:transporter complex"/>
    <property type="evidence" value="ECO:0007669"/>
    <property type="project" value="TreeGrafter"/>
</dbReference>
<dbReference type="STRING" id="1449351.RISW2_07720"/>
<reference evidence="3 4" key="1">
    <citation type="submission" date="2014-01" db="EMBL/GenBank/DDBJ databases">
        <title>Roseivivax isoporae LMG 25204 Genome Sequencing.</title>
        <authorList>
            <person name="Lai Q."/>
            <person name="Li G."/>
            <person name="Shao Z."/>
        </authorList>
    </citation>
    <scope>NUCLEOTIDE SEQUENCE [LARGE SCALE GENOMIC DNA]</scope>
    <source>
        <strain evidence="3 4">LMG 25204</strain>
    </source>
</reference>
<dbReference type="PANTHER" id="PTHR30189">
    <property type="entry name" value="LPS-ASSEMBLY PROTEIN"/>
    <property type="match status" value="1"/>
</dbReference>
<dbReference type="InterPro" id="IPR050218">
    <property type="entry name" value="LptD"/>
</dbReference>
<evidence type="ECO:0000313" key="3">
    <source>
        <dbReference type="EMBL" id="ETX30687.1"/>
    </source>
</evidence>
<comment type="subcellular location">
    <subcellularLocation>
        <location evidence="1">Cell outer membrane</location>
    </subcellularLocation>
</comment>
<dbReference type="GO" id="GO:0015920">
    <property type="term" value="P:lipopolysaccharide transport"/>
    <property type="evidence" value="ECO:0007669"/>
    <property type="project" value="InterPro"/>
</dbReference>
<dbReference type="InterPro" id="IPR020889">
    <property type="entry name" value="LipoPS_assembly_LptD"/>
</dbReference>
<keyword evidence="1" id="KW-0998">Cell outer membrane</keyword>
<dbReference type="Pfam" id="PF04453">
    <property type="entry name" value="LptD"/>
    <property type="match status" value="1"/>
</dbReference>
<dbReference type="InterPro" id="IPR007543">
    <property type="entry name" value="LptD_C"/>
</dbReference>
<comment type="caution">
    <text evidence="1">Lacks conserved residue(s) required for the propagation of feature annotation.</text>
</comment>
<proteinExistence type="inferred from homology"/>
<dbReference type="AlphaFoldDB" id="X7FCQ4"/>
<keyword evidence="1" id="KW-0732">Signal</keyword>
<comment type="similarity">
    <text evidence="1">Belongs to the LptD family.</text>
</comment>
<dbReference type="RefSeq" id="WP_043765698.1">
    <property type="nucleotide sequence ID" value="NZ_JAME01000002.1"/>
</dbReference>
<comment type="caution">
    <text evidence="3">The sequence shown here is derived from an EMBL/GenBank/DDBJ whole genome shotgun (WGS) entry which is preliminary data.</text>
</comment>
<dbReference type="EMBL" id="JAME01000002">
    <property type="protein sequence ID" value="ETX30687.1"/>
    <property type="molecule type" value="Genomic_DNA"/>
</dbReference>
<dbReference type="PANTHER" id="PTHR30189:SF1">
    <property type="entry name" value="LPS-ASSEMBLY PROTEIN LPTD"/>
    <property type="match status" value="1"/>
</dbReference>
<dbReference type="Proteomes" id="UP000023430">
    <property type="component" value="Unassembled WGS sequence"/>
</dbReference>